<feature type="domain" description="MRB1590-like C-terminal" evidence="4">
    <location>
        <begin position="559"/>
        <end position="662"/>
    </location>
</feature>
<comment type="caution">
    <text evidence="5">The sequence shown here is derived from an EMBL/GenBank/DDBJ whole genome shotgun (WGS) entry which is preliminary data.</text>
</comment>
<feature type="compositionally biased region" description="Gly residues" evidence="1">
    <location>
        <begin position="9"/>
        <end position="28"/>
    </location>
</feature>
<evidence type="ECO:0000259" key="2">
    <source>
        <dbReference type="Pfam" id="PF09818"/>
    </source>
</evidence>
<dbReference type="InterPro" id="IPR046833">
    <property type="entry name" value="ABC_N"/>
</dbReference>
<dbReference type="InterPro" id="IPR049069">
    <property type="entry name" value="MRB1590-like_C"/>
</dbReference>
<proteinExistence type="predicted"/>
<dbReference type="Proteomes" id="UP000318582">
    <property type="component" value="Unassembled WGS sequence"/>
</dbReference>
<evidence type="ECO:0000259" key="3">
    <source>
        <dbReference type="Pfam" id="PF20446"/>
    </source>
</evidence>
<evidence type="ECO:0000313" key="6">
    <source>
        <dbReference type="Proteomes" id="UP000318582"/>
    </source>
</evidence>
<name>A0A507DS74_9FUNG</name>
<dbReference type="Pfam" id="PF21117">
    <property type="entry name" value="MRB1590_C"/>
    <property type="match status" value="1"/>
</dbReference>
<dbReference type="Pfam" id="PF09818">
    <property type="entry name" value="ABC_ATPase"/>
    <property type="match status" value="1"/>
</dbReference>
<organism evidence="5 6">
    <name type="scientific">Powellomyces hirtus</name>
    <dbReference type="NCBI Taxonomy" id="109895"/>
    <lineage>
        <taxon>Eukaryota</taxon>
        <taxon>Fungi</taxon>
        <taxon>Fungi incertae sedis</taxon>
        <taxon>Chytridiomycota</taxon>
        <taxon>Chytridiomycota incertae sedis</taxon>
        <taxon>Chytridiomycetes</taxon>
        <taxon>Spizellomycetales</taxon>
        <taxon>Powellomycetaceae</taxon>
        <taxon>Powellomyces</taxon>
    </lineage>
</organism>
<evidence type="ECO:0000259" key="4">
    <source>
        <dbReference type="Pfam" id="PF21117"/>
    </source>
</evidence>
<keyword evidence="6" id="KW-1185">Reference proteome</keyword>
<evidence type="ECO:0008006" key="7">
    <source>
        <dbReference type="Google" id="ProtNLM"/>
    </source>
</evidence>
<feature type="domain" description="ATPase of the ABC class N-terminal" evidence="3">
    <location>
        <begin position="79"/>
        <end position="245"/>
    </location>
</feature>
<feature type="region of interest" description="Disordered" evidence="1">
    <location>
        <begin position="1"/>
        <end position="67"/>
    </location>
</feature>
<dbReference type="PANTHER" id="PTHR38149:SF1">
    <property type="entry name" value="ATPASE"/>
    <property type="match status" value="1"/>
</dbReference>
<feature type="compositionally biased region" description="Gly residues" evidence="1">
    <location>
        <begin position="48"/>
        <end position="60"/>
    </location>
</feature>
<accession>A0A507DS74</accession>
<protein>
    <recommendedName>
        <fullName evidence="7">ATPase of the ABC class</fullName>
    </recommendedName>
</protein>
<reference evidence="5 6" key="1">
    <citation type="journal article" date="2019" name="Sci. Rep.">
        <title>Comparative genomics of chytrid fungi reveal insights into the obligate biotrophic and pathogenic lifestyle of Synchytrium endobioticum.</title>
        <authorList>
            <person name="van de Vossenberg B.T.L.H."/>
            <person name="Warris S."/>
            <person name="Nguyen H.D.T."/>
            <person name="van Gent-Pelzer M.P.E."/>
            <person name="Joly D.L."/>
            <person name="van de Geest H.C."/>
            <person name="Bonants P.J.M."/>
            <person name="Smith D.S."/>
            <person name="Levesque C.A."/>
            <person name="van der Lee T.A.J."/>
        </authorList>
    </citation>
    <scope>NUCLEOTIDE SEQUENCE [LARGE SCALE GENOMIC DNA]</scope>
    <source>
        <strain evidence="5 6">CBS 809.83</strain>
    </source>
</reference>
<dbReference type="PANTHER" id="PTHR38149">
    <property type="entry name" value="ATPASE"/>
    <property type="match status" value="1"/>
</dbReference>
<dbReference type="Pfam" id="PF20446">
    <property type="entry name" value="ABC_N"/>
    <property type="match status" value="1"/>
</dbReference>
<gene>
    <name evidence="5" type="ORF">PhCBS80983_g06209</name>
</gene>
<evidence type="ECO:0000313" key="5">
    <source>
        <dbReference type="EMBL" id="TPX53720.1"/>
    </source>
</evidence>
<dbReference type="InterPro" id="IPR046834">
    <property type="entry name" value="ABC_ATPase_C"/>
</dbReference>
<dbReference type="AlphaFoldDB" id="A0A507DS74"/>
<feature type="domain" description="ATPase of the ABC class C-terminal" evidence="2">
    <location>
        <begin position="253"/>
        <end position="520"/>
    </location>
</feature>
<sequence>MSRTPYDRGAGGGNRGTGGGGRGGGRGRGAYYREKYGGKRGGTSVRVGAGGGGDGAGGRSGNTTDSENIGILARSGGALADMLRGLERAPYAAYKDLKRAYYEFEDGNILLFVDHVQADPYAAPSKIRVRLSQSLAGFPLSLFSTRTRRAATEDYVTRRIAEHVMHRSLNVANAGGGGWHGSKGADIHIDTPGQQVLERTSVSMTSEYIEARLTINLPAQGRSILGMQAAQLLTVTIPGLAQQTLRCNAFPDSELFRFVQSVEDQAALRDMLDDAGLLAFVANGAVLPRETGAKDTPLCGPHVVPFKSPPSLEVTLTCPNRGVVTGMGVPKGITLIVGGGFHGKSTLLDALQLGVYNHIPGDGREFVVTQANVMKINAEDGRSVASVDISPFISNLPFGKDTTTWSTSDASGSTSMAANMQEALEIGCSGFLLDEDTCANNLLFQDERMAVLVGKCNEPITPLISKVRSLYSDKKCSAILVTGGSGSYMDVADLVISMVAYVPSDVTSKARRVAQTYPSGLNLEHLPYGSITPRIPLIPTAGQGSCGRQEVIAATTPRKSKALNAHRISIDGTDVDLSGLEQLVHGSQARAIVAAILHVRDHVQDGTLSLAECVGAVNAMWDHGERGLLETSATGWIVGDLARPRMLELAGAINRLRGLSVRNLHGG</sequence>
<evidence type="ECO:0000256" key="1">
    <source>
        <dbReference type="SAM" id="MobiDB-lite"/>
    </source>
</evidence>
<dbReference type="InterPro" id="IPR019195">
    <property type="entry name" value="ABC_ATPase_put"/>
</dbReference>
<dbReference type="EMBL" id="QEAQ01000203">
    <property type="protein sequence ID" value="TPX53720.1"/>
    <property type="molecule type" value="Genomic_DNA"/>
</dbReference>